<protein>
    <recommendedName>
        <fullName evidence="2">Major capsid protein</fullName>
    </recommendedName>
</protein>
<proteinExistence type="predicted"/>
<gene>
    <name evidence="1" type="ORF">UFOVP336_61</name>
</gene>
<evidence type="ECO:0008006" key="2">
    <source>
        <dbReference type="Google" id="ProtNLM"/>
    </source>
</evidence>
<name>A0A6J5M0A6_9CAUD</name>
<sequence length="321" mass="35700">MAGMDYAKVNENLVRSEIWTNELKDVLQERLMADGMVRWLQNFPDGNQLTIPSIGELPMREVSEATPVSYDQLDTGEFNLTIDRYVESATYITDRAKQDAFYAQQLIGQFPVKMRRALDENMESSVLSLANTQTLNDANSINGASHRFVGSGNTNVNLSLDDFARAKYALDKASAFGARVAIIDPAQEYVFNTLVAGQAFINNPAFQGVVQTGFSDSGMRFKANFFGFDVYVSNFLATPTDTAINADSRGSVSVPTAPVSNIFMATGGDLTPFVGAYRQMPRVEYERNKDLRRDEYVMNARFGLKLYRPECLVSVITRSTI</sequence>
<evidence type="ECO:0000313" key="1">
    <source>
        <dbReference type="EMBL" id="CAB4139582.1"/>
    </source>
</evidence>
<dbReference type="EMBL" id="LR796359">
    <property type="protein sequence ID" value="CAB4139582.1"/>
    <property type="molecule type" value="Genomic_DNA"/>
</dbReference>
<reference evidence="1" key="1">
    <citation type="submission" date="2020-04" db="EMBL/GenBank/DDBJ databases">
        <authorList>
            <person name="Chiriac C."/>
            <person name="Salcher M."/>
            <person name="Ghai R."/>
            <person name="Kavagutti S V."/>
        </authorList>
    </citation>
    <scope>NUCLEOTIDE SEQUENCE</scope>
</reference>
<accession>A0A6J5M0A6</accession>
<organism evidence="1">
    <name type="scientific">uncultured Caudovirales phage</name>
    <dbReference type="NCBI Taxonomy" id="2100421"/>
    <lineage>
        <taxon>Viruses</taxon>
        <taxon>Duplodnaviria</taxon>
        <taxon>Heunggongvirae</taxon>
        <taxon>Uroviricota</taxon>
        <taxon>Caudoviricetes</taxon>
        <taxon>Peduoviridae</taxon>
        <taxon>Maltschvirus</taxon>
        <taxon>Maltschvirus maltsch</taxon>
    </lineage>
</organism>